<evidence type="ECO:0000256" key="1">
    <source>
        <dbReference type="SAM" id="MobiDB-lite"/>
    </source>
</evidence>
<comment type="caution">
    <text evidence="3">The sequence shown here is derived from an EMBL/GenBank/DDBJ whole genome shotgun (WGS) entry which is preliminary data.</text>
</comment>
<dbReference type="AlphaFoldDB" id="A0A2M7QC48"/>
<evidence type="ECO:0000259" key="2">
    <source>
        <dbReference type="Pfam" id="PF01471"/>
    </source>
</evidence>
<dbReference type="InterPro" id="IPR002477">
    <property type="entry name" value="Peptidoglycan-bd-like"/>
</dbReference>
<dbReference type="EMBL" id="PFLC01000007">
    <property type="protein sequence ID" value="PIY63361.1"/>
    <property type="molecule type" value="Genomic_DNA"/>
</dbReference>
<sequence length="521" mass="53835">TVATVAGSTVTVVGAGTATVTASQAGNDDYNAAPDVERELTVAKDDQAISFAALDSRIYGSLSFEVSATATSGLPVSFASSNTLIATVSGTTVTVVGTGTTTIIASQAGNDDWNAASTEREFSVIQDPHGGTRAAPPGPPPPYAYLLSGPAAGAAYSAGDGLTLSWNSGGAGVTGSRIRFSVDGGSSWSEAAGAGPTSGSVCWTLPDVTSDRVQLRTEGLSSGGAVLVSTLDGAVFSVSGRPPDDGPEADDPEDGPLESATADPNLTGAYSPRSAEDATRSIDVDLSLEPPASEVHCVSGSLIMSIGSSAVYYCGADGRRHAFPNERIFFSWFEGFDDVITVSAEGMARIPLGRSVLYRPGRRMVKVESDPRTYAVARGGTLRWLTTECAARETYGDDWNRLVDDLSVALFSEYAIGEPIVESGAGCAAVPEPVLEAAAAVSAPTFPRDLSPGMVGEDVRALQQYLNTHGFPLADSGPGSPGSETDMYGRLTWLRLMELQRSLGLTPTGLLDPPTREVINS</sequence>
<protein>
    <recommendedName>
        <fullName evidence="2">Peptidoglycan binding-like domain-containing protein</fullName>
    </recommendedName>
</protein>
<feature type="non-terminal residue" evidence="3">
    <location>
        <position position="1"/>
    </location>
</feature>
<dbReference type="Pfam" id="PF01471">
    <property type="entry name" value="PG_binding_1"/>
    <property type="match status" value="1"/>
</dbReference>
<feature type="compositionally biased region" description="Acidic residues" evidence="1">
    <location>
        <begin position="245"/>
        <end position="256"/>
    </location>
</feature>
<feature type="domain" description="Peptidoglycan binding-like" evidence="2">
    <location>
        <begin position="456"/>
        <end position="518"/>
    </location>
</feature>
<accession>A0A2M7QC48</accession>
<organism evidence="3 4">
    <name type="scientific">Candidatus Uhrbacteria bacterium CG_4_10_14_0_8_um_filter_58_22</name>
    <dbReference type="NCBI Taxonomy" id="1975029"/>
    <lineage>
        <taxon>Bacteria</taxon>
        <taxon>Candidatus Uhriibacteriota</taxon>
    </lineage>
</organism>
<reference evidence="4" key="1">
    <citation type="submission" date="2017-09" db="EMBL/GenBank/DDBJ databases">
        <title>Depth-based differentiation of microbial function through sediment-hosted aquifers and enrichment of novel symbionts in the deep terrestrial subsurface.</title>
        <authorList>
            <person name="Probst A.J."/>
            <person name="Ladd B."/>
            <person name="Jarett J.K."/>
            <person name="Geller-Mcgrath D.E."/>
            <person name="Sieber C.M.K."/>
            <person name="Emerson J.B."/>
            <person name="Anantharaman K."/>
            <person name="Thomas B.C."/>
            <person name="Malmstrom R."/>
            <person name="Stieglmeier M."/>
            <person name="Klingl A."/>
            <person name="Woyke T."/>
            <person name="Ryan C.M."/>
            <person name="Banfield J.F."/>
        </authorList>
    </citation>
    <scope>NUCLEOTIDE SEQUENCE [LARGE SCALE GENOMIC DNA]</scope>
</reference>
<dbReference type="InterPro" id="IPR036365">
    <property type="entry name" value="PGBD-like_sf"/>
</dbReference>
<feature type="region of interest" description="Disordered" evidence="1">
    <location>
        <begin position="236"/>
        <end position="276"/>
    </location>
</feature>
<dbReference type="Gene3D" id="2.60.40.1080">
    <property type="match status" value="1"/>
</dbReference>
<proteinExistence type="predicted"/>
<evidence type="ECO:0000313" key="4">
    <source>
        <dbReference type="Proteomes" id="UP000230973"/>
    </source>
</evidence>
<dbReference type="Gene3D" id="1.10.101.10">
    <property type="entry name" value="PGBD-like superfamily/PGBD"/>
    <property type="match status" value="1"/>
</dbReference>
<name>A0A2M7QC48_9BACT</name>
<gene>
    <name evidence="3" type="ORF">COY93_00385</name>
</gene>
<dbReference type="Proteomes" id="UP000230973">
    <property type="component" value="Unassembled WGS sequence"/>
</dbReference>
<dbReference type="SUPFAM" id="SSF49373">
    <property type="entry name" value="Invasin/intimin cell-adhesion fragments"/>
    <property type="match status" value="1"/>
</dbReference>
<dbReference type="InterPro" id="IPR036366">
    <property type="entry name" value="PGBDSf"/>
</dbReference>
<evidence type="ECO:0000313" key="3">
    <source>
        <dbReference type="EMBL" id="PIY63361.1"/>
    </source>
</evidence>
<dbReference type="InterPro" id="IPR008964">
    <property type="entry name" value="Invasin/intimin_cell_adhesion"/>
</dbReference>
<dbReference type="SUPFAM" id="SSF47090">
    <property type="entry name" value="PGBD-like"/>
    <property type="match status" value="1"/>
</dbReference>